<dbReference type="PROSITE" id="PS51257">
    <property type="entry name" value="PROKAR_LIPOPROTEIN"/>
    <property type="match status" value="1"/>
</dbReference>
<evidence type="ECO:0000259" key="2">
    <source>
        <dbReference type="SMART" id="SM00849"/>
    </source>
</evidence>
<dbReference type="Gene3D" id="3.60.15.10">
    <property type="entry name" value="Ribonuclease Z/Hydroxyacylglutathione hydrolase-like"/>
    <property type="match status" value="1"/>
</dbReference>
<dbReference type="Pfam" id="PF00753">
    <property type="entry name" value="Lactamase_B"/>
    <property type="match status" value="1"/>
</dbReference>
<dbReference type="PANTHER" id="PTHR42951:SF14">
    <property type="entry name" value="METALLO-BETA-LACTAMASE SUPERFAMILY PROTEIN"/>
    <property type="match status" value="1"/>
</dbReference>
<evidence type="ECO:0000313" key="4">
    <source>
        <dbReference type="Proteomes" id="UP001479436"/>
    </source>
</evidence>
<dbReference type="PANTHER" id="PTHR42951">
    <property type="entry name" value="METALLO-BETA-LACTAMASE DOMAIN-CONTAINING"/>
    <property type="match status" value="1"/>
</dbReference>
<feature type="chain" id="PRO_5046262985" description="Metallo-beta-lactamase domain-containing protein" evidence="1">
    <location>
        <begin position="21"/>
        <end position="296"/>
    </location>
</feature>
<dbReference type="InterPro" id="IPR036866">
    <property type="entry name" value="RibonucZ/Hydroxyglut_hydro"/>
</dbReference>
<evidence type="ECO:0000313" key="3">
    <source>
        <dbReference type="EMBL" id="KAK9764807.1"/>
    </source>
</evidence>
<evidence type="ECO:0000256" key="1">
    <source>
        <dbReference type="SAM" id="SignalP"/>
    </source>
</evidence>
<dbReference type="SMART" id="SM00849">
    <property type="entry name" value="Lactamase_B"/>
    <property type="match status" value="1"/>
</dbReference>
<keyword evidence="1" id="KW-0732">Signal</keyword>
<accession>A0ABR2WTN9</accession>
<organism evidence="3 4">
    <name type="scientific">Basidiobolus ranarum</name>
    <dbReference type="NCBI Taxonomy" id="34480"/>
    <lineage>
        <taxon>Eukaryota</taxon>
        <taxon>Fungi</taxon>
        <taxon>Fungi incertae sedis</taxon>
        <taxon>Zoopagomycota</taxon>
        <taxon>Entomophthoromycotina</taxon>
        <taxon>Basidiobolomycetes</taxon>
        <taxon>Basidiobolales</taxon>
        <taxon>Basidiobolaceae</taxon>
        <taxon>Basidiobolus</taxon>
    </lineage>
</organism>
<protein>
    <recommendedName>
        <fullName evidence="2">Metallo-beta-lactamase domain-containing protein</fullName>
    </recommendedName>
</protein>
<name>A0ABR2WTN9_9FUNG</name>
<dbReference type="Proteomes" id="UP001479436">
    <property type="component" value="Unassembled WGS sequence"/>
</dbReference>
<dbReference type="CDD" id="cd07739">
    <property type="entry name" value="metallo-hydrolase-like_MBL-fold"/>
    <property type="match status" value="1"/>
</dbReference>
<dbReference type="InterPro" id="IPR001279">
    <property type="entry name" value="Metallo-B-lactamas"/>
</dbReference>
<feature type="signal peptide" evidence="1">
    <location>
        <begin position="1"/>
        <end position="20"/>
    </location>
</feature>
<sequence length="296" mass="33214">MKLLITALPALALLVSCAQAHNARLKIYHHSASESAMFSVSSLIVGNKEAMVVDAPFTNSAALSLIEFIKNTTNVPVTKIFATHEHPDHYFGGTELLRAFPHASMFATPSVVKRIQKTVQSKVGEWRPVYGPTEIPEHPDIPKPFTSGTIKLRGNEKEFIHLLKPLQGDVDDIAVVWIPSQKTLITGDLVYSKNQHVWLAESRDKKSRKNWIASLNYIQSLKPRRVIGGHVPIGAKPMVSDIQGTKDYIEYFNRNIFDKGYTAQQISDKISRKYPNRQAPIMLNVTAQTYGQEKRQ</sequence>
<proteinExistence type="predicted"/>
<gene>
    <name evidence="3" type="ORF">K7432_007404</name>
</gene>
<keyword evidence="4" id="KW-1185">Reference proteome</keyword>
<comment type="caution">
    <text evidence="3">The sequence shown here is derived from an EMBL/GenBank/DDBJ whole genome shotgun (WGS) entry which is preliminary data.</text>
</comment>
<dbReference type="SUPFAM" id="SSF56281">
    <property type="entry name" value="Metallo-hydrolase/oxidoreductase"/>
    <property type="match status" value="1"/>
</dbReference>
<dbReference type="InterPro" id="IPR050855">
    <property type="entry name" value="NDM-1-like"/>
</dbReference>
<feature type="domain" description="Metallo-beta-lactamase" evidence="2">
    <location>
        <begin position="38"/>
        <end position="230"/>
    </location>
</feature>
<dbReference type="EMBL" id="JASJQH010000364">
    <property type="protein sequence ID" value="KAK9764807.1"/>
    <property type="molecule type" value="Genomic_DNA"/>
</dbReference>
<reference evidence="3 4" key="1">
    <citation type="submission" date="2023-04" db="EMBL/GenBank/DDBJ databases">
        <title>Genome of Basidiobolus ranarum AG-B5.</title>
        <authorList>
            <person name="Stajich J.E."/>
            <person name="Carter-House D."/>
            <person name="Gryganskyi A."/>
        </authorList>
    </citation>
    <scope>NUCLEOTIDE SEQUENCE [LARGE SCALE GENOMIC DNA]</scope>
    <source>
        <strain evidence="3 4">AG-B5</strain>
    </source>
</reference>